<sequence>MSNSTIDVPIKNSNDVLEFLFVSSTEATTSTGATTTTESTTTTPEVTTTTTTTTTTTEATTTTTEEPTTTEAPPLMTAELVMDFEETTTTTTTAPPTTEVVVEVEVEVEEITTTAPPTTEVVVEVVEETTTTTAPSTTEVVVEVEETTTTTAPPLVTTEVVENTEETIDWSAFADELQEKIRESAGSDEDLEPTAEGGDKVVEEEVSITSKSYFSCSSPAVAEDGTVSPPGKAILLEYDYDLTTIVDLDASTLSGLDDGITKNLADIYGLTACRRRHLRGLETDVVILALDSKPADVSAADTAECATQVSDTTSPTFSCTPISGSMTAYVENDTDVEVAKAKLLSLIKDGMASGAYTDDNIIKTSYIGSRPIVVADDVVDDTTVPVMSEIEAAPLREKEPPTMAIGISVFLLGFAALVLLLAFCVHHRGKKDVEEPSADDEESTQQPVKHDVEKVESAESTVDLTEKGTTDLSGDMYGNVASNTLSSSGEEDDIQYAMTEDYSHLAHHISNGPDITQVHPESCLAVIADSSFEARSFETGTPSLPHHIPGLLS</sequence>
<evidence type="ECO:0000313" key="4">
    <source>
        <dbReference type="Proteomes" id="UP001224775"/>
    </source>
</evidence>
<feature type="region of interest" description="Disordered" evidence="1">
    <location>
        <begin position="28"/>
        <end position="70"/>
    </location>
</feature>
<feature type="transmembrane region" description="Helical" evidence="2">
    <location>
        <begin position="403"/>
        <end position="425"/>
    </location>
</feature>
<keyword evidence="2" id="KW-0472">Membrane</keyword>
<protein>
    <submittedName>
        <fullName evidence="3">Uncharacterized protein</fullName>
    </submittedName>
</protein>
<reference evidence="3" key="1">
    <citation type="submission" date="2023-06" db="EMBL/GenBank/DDBJ databases">
        <title>Survivors Of The Sea: Transcriptome response of Skeletonema marinoi to long-term dormancy.</title>
        <authorList>
            <person name="Pinder M.I.M."/>
            <person name="Kourtchenko O."/>
            <person name="Robertson E.K."/>
            <person name="Larsson T."/>
            <person name="Maumus F."/>
            <person name="Osuna-Cruz C.M."/>
            <person name="Vancaester E."/>
            <person name="Stenow R."/>
            <person name="Vandepoele K."/>
            <person name="Ploug H."/>
            <person name="Bruchert V."/>
            <person name="Godhe A."/>
            <person name="Topel M."/>
        </authorList>
    </citation>
    <scope>NUCLEOTIDE SEQUENCE</scope>
    <source>
        <strain evidence="3">R05AC</strain>
    </source>
</reference>
<feature type="region of interest" description="Disordered" evidence="1">
    <location>
        <begin position="432"/>
        <end position="489"/>
    </location>
</feature>
<dbReference type="AlphaFoldDB" id="A0AAD8Y9E4"/>
<organism evidence="3 4">
    <name type="scientific">Skeletonema marinoi</name>
    <dbReference type="NCBI Taxonomy" id="267567"/>
    <lineage>
        <taxon>Eukaryota</taxon>
        <taxon>Sar</taxon>
        <taxon>Stramenopiles</taxon>
        <taxon>Ochrophyta</taxon>
        <taxon>Bacillariophyta</taxon>
        <taxon>Coscinodiscophyceae</taxon>
        <taxon>Thalassiosirophycidae</taxon>
        <taxon>Thalassiosirales</taxon>
        <taxon>Skeletonemataceae</taxon>
        <taxon>Skeletonema</taxon>
        <taxon>Skeletonema marinoi-dohrnii complex</taxon>
    </lineage>
</organism>
<evidence type="ECO:0000256" key="2">
    <source>
        <dbReference type="SAM" id="Phobius"/>
    </source>
</evidence>
<keyword evidence="4" id="KW-1185">Reference proteome</keyword>
<keyword evidence="2" id="KW-0812">Transmembrane</keyword>
<keyword evidence="2" id="KW-1133">Transmembrane helix</keyword>
<dbReference type="EMBL" id="JATAAI010000013">
    <property type="protein sequence ID" value="KAK1741445.1"/>
    <property type="molecule type" value="Genomic_DNA"/>
</dbReference>
<evidence type="ECO:0000313" key="3">
    <source>
        <dbReference type="EMBL" id="KAK1741445.1"/>
    </source>
</evidence>
<name>A0AAD8Y9E4_9STRA</name>
<dbReference type="Proteomes" id="UP001224775">
    <property type="component" value="Unassembled WGS sequence"/>
</dbReference>
<feature type="compositionally biased region" description="Basic and acidic residues" evidence="1">
    <location>
        <begin position="448"/>
        <end position="457"/>
    </location>
</feature>
<accession>A0AAD8Y9E4</accession>
<evidence type="ECO:0000256" key="1">
    <source>
        <dbReference type="SAM" id="MobiDB-lite"/>
    </source>
</evidence>
<proteinExistence type="predicted"/>
<gene>
    <name evidence="3" type="ORF">QTG54_007923</name>
</gene>
<comment type="caution">
    <text evidence="3">The sequence shown here is derived from an EMBL/GenBank/DDBJ whole genome shotgun (WGS) entry which is preliminary data.</text>
</comment>